<evidence type="ECO:0000256" key="3">
    <source>
        <dbReference type="ARBA" id="ARBA00022679"/>
    </source>
</evidence>
<evidence type="ECO:0000259" key="4">
    <source>
        <dbReference type="Pfam" id="PF01755"/>
    </source>
</evidence>
<dbReference type="CDD" id="cd06532">
    <property type="entry name" value="Glyco_transf_25"/>
    <property type="match status" value="1"/>
</dbReference>
<sequence length="181" mass="20327">MPVDESDVEAMQATGNDAELIEVSAIDATSSEAHWLARDVELFTHLRLQAMLDQEDRWRVIAAPSLNATAESHLPVMSKLGFDEVYMINLIRRPDRRSQMDYALSQVGVKARHVPAVDGLELNHARVEALGIRQLPGYADPYHKRPLKFGEIGCFLSHYSLWQVSLLFALSEASPSVRLLF</sequence>
<evidence type="ECO:0000256" key="2">
    <source>
        <dbReference type="ARBA" id="ARBA00022676"/>
    </source>
</evidence>
<reference evidence="5" key="1">
    <citation type="submission" date="2018-11" db="EMBL/GenBank/DDBJ databases">
        <authorList>
            <consortium name="Pathogen Informatics"/>
        </authorList>
    </citation>
    <scope>NUCLEOTIDE SEQUENCE</scope>
</reference>
<dbReference type="PANTHER" id="PTHR10730">
    <property type="entry name" value="PROCOLLAGEN-LYSINE,2-OXOGLUTARATE 5-DIOXYGENASE/GLYCOSYLTRANSFERASE 25 FAMILY MEMBER"/>
    <property type="match status" value="1"/>
</dbReference>
<comment type="similarity">
    <text evidence="1">Belongs to the glycosyltransferase 25 family.</text>
</comment>
<keyword evidence="2" id="KW-0328">Glycosyltransferase</keyword>
<feature type="domain" description="Glycosyl transferase family 25" evidence="4">
    <location>
        <begin position="83"/>
        <end position="163"/>
    </location>
</feature>
<gene>
    <name evidence="5" type="ORF">PXEA_LOCUS16983</name>
</gene>
<dbReference type="InterPro" id="IPR050757">
    <property type="entry name" value="Collagen_mod_GT25"/>
</dbReference>
<dbReference type="Pfam" id="PF01755">
    <property type="entry name" value="Glyco_transf_25"/>
    <property type="match status" value="1"/>
</dbReference>
<dbReference type="Proteomes" id="UP000784294">
    <property type="component" value="Unassembled WGS sequence"/>
</dbReference>
<dbReference type="PANTHER" id="PTHR10730:SF53">
    <property type="entry name" value="GLYCOSYLTRANSFERASE 25 FAMILY MEMBER"/>
    <property type="match status" value="1"/>
</dbReference>
<evidence type="ECO:0000313" key="6">
    <source>
        <dbReference type="Proteomes" id="UP000784294"/>
    </source>
</evidence>
<keyword evidence="3" id="KW-0808">Transferase</keyword>
<evidence type="ECO:0000313" key="5">
    <source>
        <dbReference type="EMBL" id="VEL23543.1"/>
    </source>
</evidence>
<name>A0A3S5CNK3_9PLAT</name>
<evidence type="ECO:0000256" key="1">
    <source>
        <dbReference type="ARBA" id="ARBA00006721"/>
    </source>
</evidence>
<proteinExistence type="inferred from homology"/>
<keyword evidence="6" id="KW-1185">Reference proteome</keyword>
<accession>A0A3S5CNK3</accession>
<dbReference type="GO" id="GO:0050211">
    <property type="term" value="F:procollagen galactosyltransferase activity"/>
    <property type="evidence" value="ECO:0007669"/>
    <property type="project" value="TreeGrafter"/>
</dbReference>
<protein>
    <recommendedName>
        <fullName evidence="4">Glycosyl transferase family 25 domain-containing protein</fullName>
    </recommendedName>
</protein>
<dbReference type="OrthoDB" id="47375at2759"/>
<dbReference type="EMBL" id="CAAALY010062497">
    <property type="protein sequence ID" value="VEL23543.1"/>
    <property type="molecule type" value="Genomic_DNA"/>
</dbReference>
<comment type="caution">
    <text evidence="5">The sequence shown here is derived from an EMBL/GenBank/DDBJ whole genome shotgun (WGS) entry which is preliminary data.</text>
</comment>
<organism evidence="5 6">
    <name type="scientific">Protopolystoma xenopodis</name>
    <dbReference type="NCBI Taxonomy" id="117903"/>
    <lineage>
        <taxon>Eukaryota</taxon>
        <taxon>Metazoa</taxon>
        <taxon>Spiralia</taxon>
        <taxon>Lophotrochozoa</taxon>
        <taxon>Platyhelminthes</taxon>
        <taxon>Monogenea</taxon>
        <taxon>Polyopisthocotylea</taxon>
        <taxon>Polystomatidea</taxon>
        <taxon>Polystomatidae</taxon>
        <taxon>Protopolystoma</taxon>
    </lineage>
</organism>
<dbReference type="AlphaFoldDB" id="A0A3S5CNK3"/>
<dbReference type="InterPro" id="IPR002654">
    <property type="entry name" value="Glyco_trans_25"/>
</dbReference>